<protein>
    <submittedName>
        <fullName evidence="1">Uncharacterized protein</fullName>
    </submittedName>
</protein>
<proteinExistence type="predicted"/>
<organism evidence="1 2">
    <name type="scientific">Nemania bipapillata</name>
    <dbReference type="NCBI Taxonomy" id="110536"/>
    <lineage>
        <taxon>Eukaryota</taxon>
        <taxon>Fungi</taxon>
        <taxon>Dikarya</taxon>
        <taxon>Ascomycota</taxon>
        <taxon>Pezizomycotina</taxon>
        <taxon>Sordariomycetes</taxon>
        <taxon>Xylariomycetidae</taxon>
        <taxon>Xylariales</taxon>
        <taxon>Xylariaceae</taxon>
        <taxon>Nemania</taxon>
    </lineage>
</organism>
<keyword evidence="2" id="KW-1185">Reference proteome</keyword>
<dbReference type="Proteomes" id="UP001153334">
    <property type="component" value="Unassembled WGS sequence"/>
</dbReference>
<reference evidence="1" key="1">
    <citation type="submission" date="2022-11" db="EMBL/GenBank/DDBJ databases">
        <title>Genome Sequence of Nemania bipapillata.</title>
        <authorList>
            <person name="Buettner E."/>
        </authorList>
    </citation>
    <scope>NUCLEOTIDE SEQUENCE</scope>
    <source>
        <strain evidence="1">CP14</strain>
    </source>
</reference>
<comment type="caution">
    <text evidence="1">The sequence shown here is derived from an EMBL/GenBank/DDBJ whole genome shotgun (WGS) entry which is preliminary data.</text>
</comment>
<dbReference type="EMBL" id="JAPESX010001346">
    <property type="protein sequence ID" value="KAJ8115032.1"/>
    <property type="molecule type" value="Genomic_DNA"/>
</dbReference>
<accession>A0ACC2IIV0</accession>
<sequence>MVDTEEFARGYTLANHAQYNAGMFLLGKLEITPGLRVLDVGCGPGDLTAQIAELVGETGCVIGIDPSKERIAIAIGERTGPNISFQLGIAEDLSQFPSSSFDVVFVNSTLHWVQDQPAAIMEFGRVLKPRGRLGISGASGDFVAAHERIKADVLSRDPYLMYPEQSPPKFLKKLELEGLLDKAGFHERDILGKSIIKSAKDADAMLDWLNASSSGKTYGGIPLELQPRAREEMRHEWEKLMTKDGIQMEMHILVTVAIMTSIV</sequence>
<name>A0ACC2IIV0_9PEZI</name>
<evidence type="ECO:0000313" key="1">
    <source>
        <dbReference type="EMBL" id="KAJ8115032.1"/>
    </source>
</evidence>
<evidence type="ECO:0000313" key="2">
    <source>
        <dbReference type="Proteomes" id="UP001153334"/>
    </source>
</evidence>
<gene>
    <name evidence="1" type="ORF">ONZ43_g4763</name>
</gene>